<dbReference type="OrthoDB" id="134160at2157"/>
<protein>
    <recommendedName>
        <fullName evidence="7">Inorganic pyrophosphatase</fullName>
        <ecNumber evidence="7">3.6.1.1</ecNumber>
    </recommendedName>
    <alternativeName>
        <fullName evidence="7">Pyrophosphate phospho-hydrolase</fullName>
        <shortName evidence="7">PPase</shortName>
    </alternativeName>
</protein>
<evidence type="ECO:0000256" key="2">
    <source>
        <dbReference type="ARBA" id="ARBA00022490"/>
    </source>
</evidence>
<dbReference type="FunFam" id="3.90.80.10:FF:000003">
    <property type="entry name" value="Inorganic pyrophosphatase"/>
    <property type="match status" value="1"/>
</dbReference>
<dbReference type="CDD" id="cd00412">
    <property type="entry name" value="pyrophosphatase"/>
    <property type="match status" value="1"/>
</dbReference>
<keyword evidence="2 7" id="KW-0963">Cytoplasm</keyword>
<evidence type="ECO:0000256" key="4">
    <source>
        <dbReference type="ARBA" id="ARBA00022801"/>
    </source>
</evidence>
<comment type="function">
    <text evidence="7">Catalyzes the hydrolysis of inorganic pyrophosphate (PPi) forming two phosphate ions.</text>
</comment>
<evidence type="ECO:0000256" key="1">
    <source>
        <dbReference type="ARBA" id="ARBA00001946"/>
    </source>
</evidence>
<organism evidence="8 9">
    <name type="scientific">Methanothermobacter tenebrarum</name>
    <dbReference type="NCBI Taxonomy" id="680118"/>
    <lineage>
        <taxon>Archaea</taxon>
        <taxon>Methanobacteriati</taxon>
        <taxon>Methanobacteriota</taxon>
        <taxon>Methanomada group</taxon>
        <taxon>Methanobacteria</taxon>
        <taxon>Methanobacteriales</taxon>
        <taxon>Methanobacteriaceae</taxon>
        <taxon>Methanothermobacter</taxon>
    </lineage>
</organism>
<dbReference type="GO" id="GO:0006796">
    <property type="term" value="P:phosphate-containing compound metabolic process"/>
    <property type="evidence" value="ECO:0007669"/>
    <property type="project" value="InterPro"/>
</dbReference>
<feature type="binding site" evidence="7">
    <location>
        <position position="103"/>
    </location>
    <ligand>
        <name>Mg(2+)</name>
        <dbReference type="ChEBI" id="CHEBI:18420"/>
        <label>1</label>
    </ligand>
</feature>
<feature type="binding site" evidence="7">
    <location>
        <position position="140"/>
    </location>
    <ligand>
        <name>substrate</name>
    </ligand>
</feature>
<dbReference type="GO" id="GO:0004427">
    <property type="term" value="F:inorganic diphosphate phosphatase activity"/>
    <property type="evidence" value="ECO:0007669"/>
    <property type="project" value="UniProtKB-UniRule"/>
</dbReference>
<evidence type="ECO:0000256" key="5">
    <source>
        <dbReference type="ARBA" id="ARBA00022842"/>
    </source>
</evidence>
<sequence length="176" mass="20292">MNLWKDIKPGPSIPEVVYAIIEIPKGSRNKYEYDKDLEAFSLDRVLYSPFFYPADYGIIPQTLYDDGDPMDILVLIDEATFPGCIIESRPIGLMKMIDSGDQDDKILAVPVKDPHYNDVNDISDIHPHILKEIAHFFEEYKKLEDKNTEIIGWEGRQKALDAVTHSVELYKEKYPE</sequence>
<keyword evidence="9" id="KW-1185">Reference proteome</keyword>
<feature type="binding site" evidence="7">
    <location>
        <position position="71"/>
    </location>
    <ligand>
        <name>Mg(2+)</name>
        <dbReference type="ChEBI" id="CHEBI:18420"/>
        <label>2</label>
    </ligand>
</feature>
<comment type="catalytic activity">
    <reaction evidence="6 7">
        <text>diphosphate + H2O = 2 phosphate + H(+)</text>
        <dbReference type="Rhea" id="RHEA:24576"/>
        <dbReference type="ChEBI" id="CHEBI:15377"/>
        <dbReference type="ChEBI" id="CHEBI:15378"/>
        <dbReference type="ChEBI" id="CHEBI:33019"/>
        <dbReference type="ChEBI" id="CHEBI:43474"/>
        <dbReference type="EC" id="3.6.1.1"/>
    </reaction>
</comment>
<gene>
    <name evidence="7" type="primary">ppa</name>
    <name evidence="8" type="ORF">DPC56_06425</name>
</gene>
<evidence type="ECO:0000256" key="6">
    <source>
        <dbReference type="ARBA" id="ARBA00047820"/>
    </source>
</evidence>
<dbReference type="PROSITE" id="PS00387">
    <property type="entry name" value="PPASE"/>
    <property type="match status" value="1"/>
</dbReference>
<evidence type="ECO:0000256" key="3">
    <source>
        <dbReference type="ARBA" id="ARBA00022723"/>
    </source>
</evidence>
<keyword evidence="4 7" id="KW-0378">Hydrolase</keyword>
<keyword evidence="3 7" id="KW-0479">Metal-binding</keyword>
<feature type="binding site" evidence="7">
    <location>
        <position position="30"/>
    </location>
    <ligand>
        <name>substrate</name>
    </ligand>
</feature>
<dbReference type="GO" id="GO:0000287">
    <property type="term" value="F:magnesium ion binding"/>
    <property type="evidence" value="ECO:0007669"/>
    <property type="project" value="UniProtKB-UniRule"/>
</dbReference>
<dbReference type="PANTHER" id="PTHR10286">
    <property type="entry name" value="INORGANIC PYROPHOSPHATASE"/>
    <property type="match status" value="1"/>
</dbReference>
<dbReference type="Pfam" id="PF00719">
    <property type="entry name" value="Pyrophosphatase"/>
    <property type="match status" value="1"/>
</dbReference>
<feature type="binding site" evidence="7">
    <location>
        <position position="71"/>
    </location>
    <ligand>
        <name>Mg(2+)</name>
        <dbReference type="ChEBI" id="CHEBI:18420"/>
        <label>1</label>
    </ligand>
</feature>
<reference evidence="8 9" key="1">
    <citation type="submission" date="2018-06" db="EMBL/GenBank/DDBJ databases">
        <title>Draft genome sequence of hyperthermophilic methanogen Methanothermobacter tenebrarum sp. MCM-B 1447.</title>
        <authorList>
            <person name="Pore S.D."/>
            <person name="Dagar S."/>
            <person name="Dhakephalkar P.K."/>
        </authorList>
    </citation>
    <scope>NUCLEOTIDE SEQUENCE [LARGE SCALE GENOMIC DNA]</scope>
    <source>
        <strain evidence="8 9">MCM B 1447</strain>
    </source>
</reference>
<evidence type="ECO:0000313" key="9">
    <source>
        <dbReference type="Proteomes" id="UP000249782"/>
    </source>
</evidence>
<comment type="subunit">
    <text evidence="7">Homohexamer.</text>
</comment>
<comment type="caution">
    <text evidence="8">The sequence shown here is derived from an EMBL/GenBank/DDBJ whole genome shotgun (WGS) entry which is preliminary data.</text>
</comment>
<evidence type="ECO:0000313" key="8">
    <source>
        <dbReference type="EMBL" id="RAO78738.1"/>
    </source>
</evidence>
<dbReference type="InterPro" id="IPR008162">
    <property type="entry name" value="Pyrophosphatase"/>
</dbReference>
<dbReference type="SUPFAM" id="SSF50324">
    <property type="entry name" value="Inorganic pyrophosphatase"/>
    <property type="match status" value="1"/>
</dbReference>
<feature type="binding site" evidence="7">
    <location>
        <position position="56"/>
    </location>
    <ligand>
        <name>substrate</name>
    </ligand>
</feature>
<dbReference type="EC" id="3.6.1.1" evidence="7"/>
<dbReference type="InterPro" id="IPR036649">
    <property type="entry name" value="Pyrophosphatase_sf"/>
</dbReference>
<comment type="subcellular location">
    <subcellularLocation>
        <location evidence="7">Cytoplasm</location>
    </subcellularLocation>
</comment>
<feature type="binding site" evidence="7">
    <location>
        <position position="44"/>
    </location>
    <ligand>
        <name>substrate</name>
    </ligand>
</feature>
<dbReference type="RefSeq" id="WP_112094255.1">
    <property type="nucleotide sequence ID" value="NZ_QLOE01000008.1"/>
</dbReference>
<feature type="binding site" evidence="7">
    <location>
        <position position="66"/>
    </location>
    <ligand>
        <name>Mg(2+)</name>
        <dbReference type="ChEBI" id="CHEBI:18420"/>
        <label>1</label>
    </ligand>
</feature>
<keyword evidence="5 7" id="KW-0460">Magnesium</keyword>
<comment type="cofactor">
    <cofactor evidence="1 7">
        <name>Mg(2+)</name>
        <dbReference type="ChEBI" id="CHEBI:18420"/>
    </cofactor>
</comment>
<proteinExistence type="inferred from homology"/>
<comment type="similarity">
    <text evidence="7">Belongs to the PPase family.</text>
</comment>
<dbReference type="EMBL" id="QLOE01000008">
    <property type="protein sequence ID" value="RAO78738.1"/>
    <property type="molecule type" value="Genomic_DNA"/>
</dbReference>
<dbReference type="HAMAP" id="MF_00209">
    <property type="entry name" value="Inorganic_PPase"/>
    <property type="match status" value="1"/>
</dbReference>
<evidence type="ECO:0000256" key="7">
    <source>
        <dbReference type="HAMAP-Rule" id="MF_00209"/>
    </source>
</evidence>
<dbReference type="Proteomes" id="UP000249782">
    <property type="component" value="Unassembled WGS sequence"/>
</dbReference>
<name>A0A328P8K5_9EURY</name>
<accession>A0A328P8K5</accession>
<dbReference type="Gene3D" id="3.90.80.10">
    <property type="entry name" value="Inorganic pyrophosphatase"/>
    <property type="match status" value="1"/>
</dbReference>
<dbReference type="AlphaFoldDB" id="A0A328P8K5"/>
<dbReference type="GO" id="GO:0005737">
    <property type="term" value="C:cytoplasm"/>
    <property type="evidence" value="ECO:0007669"/>
    <property type="project" value="UniProtKB-SubCell"/>
</dbReference>